<organism evidence="1 2">
    <name type="scientific">Trichinella britovi</name>
    <name type="common">Parasitic roundworm</name>
    <dbReference type="NCBI Taxonomy" id="45882"/>
    <lineage>
        <taxon>Eukaryota</taxon>
        <taxon>Metazoa</taxon>
        <taxon>Ecdysozoa</taxon>
        <taxon>Nematoda</taxon>
        <taxon>Enoplea</taxon>
        <taxon>Dorylaimia</taxon>
        <taxon>Trichinellida</taxon>
        <taxon>Trichinellidae</taxon>
        <taxon>Trichinella</taxon>
    </lineage>
</organism>
<evidence type="ECO:0000313" key="1">
    <source>
        <dbReference type="EMBL" id="KRY03848.1"/>
    </source>
</evidence>
<protein>
    <submittedName>
        <fullName evidence="1">Uncharacterized protein</fullName>
    </submittedName>
</protein>
<keyword evidence="2" id="KW-1185">Reference proteome</keyword>
<comment type="caution">
    <text evidence="1">The sequence shown here is derived from an EMBL/GenBank/DDBJ whole genome shotgun (WGS) entry which is preliminary data.</text>
</comment>
<evidence type="ECO:0000313" key="2">
    <source>
        <dbReference type="Proteomes" id="UP000054653"/>
    </source>
</evidence>
<proteinExistence type="predicted"/>
<gene>
    <name evidence="1" type="ORF">T03_12301</name>
</gene>
<dbReference type="EMBL" id="JYDI01006144">
    <property type="protein sequence ID" value="KRY03848.1"/>
    <property type="molecule type" value="Genomic_DNA"/>
</dbReference>
<name>A0A0V0YUS5_TRIBR</name>
<dbReference type="Proteomes" id="UP000054653">
    <property type="component" value="Unassembled WGS sequence"/>
</dbReference>
<accession>A0A0V0YUS5</accession>
<sequence length="54" mass="6194">MFIKCLEARHTLTESNSIASFPGTQLLEEYSSSVFIQNRSHSWTEREPTSEDDS</sequence>
<reference evidence="1 2" key="1">
    <citation type="submission" date="2015-01" db="EMBL/GenBank/DDBJ databases">
        <title>Evolution of Trichinella species and genotypes.</title>
        <authorList>
            <person name="Korhonen P.K."/>
            <person name="Edoardo P."/>
            <person name="Giuseppe L.R."/>
            <person name="Gasser R.B."/>
        </authorList>
    </citation>
    <scope>NUCLEOTIDE SEQUENCE [LARGE SCALE GENOMIC DNA]</scope>
    <source>
        <strain evidence="1">ISS120</strain>
    </source>
</reference>
<dbReference type="AlphaFoldDB" id="A0A0V0YUS5"/>